<dbReference type="Pfam" id="PF02824">
    <property type="entry name" value="TGS"/>
    <property type="match status" value="1"/>
</dbReference>
<keyword evidence="1" id="KW-0378">Hydrolase</keyword>
<dbReference type="Gene3D" id="3.10.20.30">
    <property type="match status" value="1"/>
</dbReference>
<comment type="pathway">
    <text evidence="2">Purine metabolism; ppGpp biosynthesis; ppGpp from GDP: step 1/1.</text>
</comment>
<dbReference type="Pfam" id="PF13291">
    <property type="entry name" value="ACT_4"/>
    <property type="match status" value="1"/>
</dbReference>
<dbReference type="FunFam" id="3.10.20.30:FF:000002">
    <property type="entry name" value="GTP pyrophosphokinase (RelA/SpoT)"/>
    <property type="match status" value="1"/>
</dbReference>
<dbReference type="AlphaFoldDB" id="A0A6N7EYV2"/>
<dbReference type="InterPro" id="IPR012676">
    <property type="entry name" value="TGS-like"/>
</dbReference>
<dbReference type="GO" id="GO:0008728">
    <property type="term" value="F:GTP diphosphokinase activity"/>
    <property type="evidence" value="ECO:0007669"/>
    <property type="project" value="TreeGrafter"/>
</dbReference>
<dbReference type="InterPro" id="IPR007685">
    <property type="entry name" value="RelA_SpoT"/>
</dbReference>
<name>A0A6N7EYV2_9GAMM</name>
<dbReference type="InterPro" id="IPR043519">
    <property type="entry name" value="NT_sf"/>
</dbReference>
<dbReference type="CDD" id="cd05399">
    <property type="entry name" value="NT_Rel-Spo_like"/>
    <property type="match status" value="1"/>
</dbReference>
<organism evidence="8 9">
    <name type="scientific">Ostreibacterium oceani</name>
    <dbReference type="NCBI Taxonomy" id="2654998"/>
    <lineage>
        <taxon>Bacteria</taxon>
        <taxon>Pseudomonadati</taxon>
        <taxon>Pseudomonadota</taxon>
        <taxon>Gammaproteobacteria</taxon>
        <taxon>Cardiobacteriales</taxon>
        <taxon>Ostreibacteriaceae</taxon>
        <taxon>Ostreibacterium</taxon>
    </lineage>
</organism>
<reference evidence="8 9" key="1">
    <citation type="submission" date="2019-10" db="EMBL/GenBank/DDBJ databases">
        <title>Cardiobacteriales fam. a chemoheterotrophic member of the order Cardiobacteriales, and proposal of Cardiobacteriales fam. nov.</title>
        <authorList>
            <person name="Wang C."/>
        </authorList>
    </citation>
    <scope>NUCLEOTIDE SEQUENCE [LARGE SCALE GENOMIC DNA]</scope>
    <source>
        <strain evidence="8 9">ML27</strain>
    </source>
</reference>
<comment type="caution">
    <text evidence="8">The sequence shown here is derived from an EMBL/GenBank/DDBJ whole genome shotgun (WGS) entry which is preliminary data.</text>
</comment>
<keyword evidence="9" id="KW-1185">Reference proteome</keyword>
<dbReference type="SUPFAM" id="SSF55021">
    <property type="entry name" value="ACT-like"/>
    <property type="match status" value="1"/>
</dbReference>
<dbReference type="PROSITE" id="PS51880">
    <property type="entry name" value="TGS"/>
    <property type="match status" value="1"/>
</dbReference>
<dbReference type="SUPFAM" id="SSF81301">
    <property type="entry name" value="Nucleotidyltransferase"/>
    <property type="match status" value="1"/>
</dbReference>
<dbReference type="GO" id="GO:0005886">
    <property type="term" value="C:plasma membrane"/>
    <property type="evidence" value="ECO:0007669"/>
    <property type="project" value="TreeGrafter"/>
</dbReference>
<evidence type="ECO:0000256" key="4">
    <source>
        <dbReference type="ARBA" id="ARBA00047968"/>
    </source>
</evidence>
<dbReference type="Pfam" id="PF04607">
    <property type="entry name" value="RelA_SpoT"/>
    <property type="match status" value="1"/>
</dbReference>
<dbReference type="FunFam" id="1.10.3210.10:FF:000001">
    <property type="entry name" value="GTP pyrophosphokinase RelA"/>
    <property type="match status" value="1"/>
</dbReference>
<dbReference type="SMART" id="SM00954">
    <property type="entry name" value="RelA_SpoT"/>
    <property type="match status" value="1"/>
</dbReference>
<dbReference type="InParanoid" id="A0A6N7EYV2"/>
<dbReference type="InterPro" id="IPR012675">
    <property type="entry name" value="Beta-grasp_dom_sf"/>
</dbReference>
<dbReference type="Proteomes" id="UP000471298">
    <property type="component" value="Unassembled WGS sequence"/>
</dbReference>
<dbReference type="SUPFAM" id="SSF109604">
    <property type="entry name" value="HD-domain/PDEase-like"/>
    <property type="match status" value="1"/>
</dbReference>
<dbReference type="PROSITE" id="PS51671">
    <property type="entry name" value="ACT"/>
    <property type="match status" value="1"/>
</dbReference>
<comment type="function">
    <text evidence="5">In eubacteria ppGpp (guanosine 3'-diphosphate 5'-diphosphate) is a mediator of the stringent response that coordinates a variety of cellular activities in response to changes in nutritional abundance.</text>
</comment>
<evidence type="ECO:0000259" key="7">
    <source>
        <dbReference type="PROSITE" id="PS51880"/>
    </source>
</evidence>
<dbReference type="InterPro" id="IPR033655">
    <property type="entry name" value="TGS_RelA/SpoT"/>
</dbReference>
<dbReference type="GO" id="GO:0008893">
    <property type="term" value="F:guanosine-3',5'-bis(diphosphate) 3'-diphosphatase activity"/>
    <property type="evidence" value="ECO:0007669"/>
    <property type="project" value="UniProtKB-EC"/>
</dbReference>
<dbReference type="PANTHER" id="PTHR21262:SF36">
    <property type="entry name" value="BIFUNCTIONAL (P)PPGPP SYNTHASE_HYDROLASE SPOT"/>
    <property type="match status" value="1"/>
</dbReference>
<dbReference type="RefSeq" id="WP_152810338.1">
    <property type="nucleotide sequence ID" value="NZ_WHNW01000006.1"/>
</dbReference>
<gene>
    <name evidence="8" type="ORF">GCU85_06280</name>
</gene>
<dbReference type="InterPro" id="IPR004095">
    <property type="entry name" value="TGS"/>
</dbReference>
<sequence length="671" mass="75991">MRYRDALFYDPDLDGLDAITTSITQLIAQSDYLDADQQQQLIDCCFFAATAHKTQTRHSGEPYICHPIKVAEILASEVQFDIAVLQAAILHDVIEDTPISKKTLIQHFSEEVAALVDGVSKLEKNESISPQVLQAQTFEKLVSAMEADPRVVMIKFADRLHNMQTLDALPSKKRARIAQETLDVYVPIATRLGMYVFKTEMEELAFKHVNPWRYNTICKLLTDNETRENTANQVIQTLQQQFKLANLAASVRKRRRNLLNIYKKLQKSRFTRRPLENASIPFIILTENIDDCYRVLGIIHQIYPPVFKKLTDYIASPKANGYQSIHTSALTKDRRVINFQIRTKAMHAIAESGIIAIWRQHNQEKITAKQPNTNQPPRDKSIRRWLVNLKDLRNYTSGSLDYYEAIKRDLTGYDIQVFTPKGEPIALPVGATVIDFAYHIHTDLGNHLSAAKVNGIDVDLTFTLNNGQTVEVLTQAAAHPDCRWLQVVKTARARVAIRHYFNSLPESDLEKLGHSELERYLAQRGFTYANLKALLKLVAKKRGIKRKALLRKIALDEVGKKQTLNDLQHLLDQDGLTTTITAQVFNQPGALASVADVFGQCAANIVSVELPNDMQRAEVSMTFIIKVQSLVQLEHIMFQLSALPLVKKLTHKSQPSLHESTDLTTNLHPNH</sequence>
<evidence type="ECO:0000259" key="6">
    <source>
        <dbReference type="PROSITE" id="PS51671"/>
    </source>
</evidence>
<dbReference type="Gene3D" id="3.30.70.260">
    <property type="match status" value="1"/>
</dbReference>
<feature type="domain" description="ACT" evidence="6">
    <location>
        <begin position="579"/>
        <end position="654"/>
    </location>
</feature>
<dbReference type="InterPro" id="IPR004811">
    <property type="entry name" value="RelA/Spo_fam"/>
</dbReference>
<evidence type="ECO:0000256" key="3">
    <source>
        <dbReference type="ARBA" id="ARBA00024387"/>
    </source>
</evidence>
<dbReference type="CDD" id="cd00077">
    <property type="entry name" value="HDc"/>
    <property type="match status" value="1"/>
</dbReference>
<dbReference type="EMBL" id="WHNW01000006">
    <property type="protein sequence ID" value="MPV86337.1"/>
    <property type="molecule type" value="Genomic_DNA"/>
</dbReference>
<dbReference type="GO" id="GO:0015970">
    <property type="term" value="P:guanosine tetraphosphate biosynthetic process"/>
    <property type="evidence" value="ECO:0007669"/>
    <property type="project" value="UniProtKB-UniPathway"/>
</dbReference>
<dbReference type="SUPFAM" id="SSF81271">
    <property type="entry name" value="TGS-like"/>
    <property type="match status" value="1"/>
</dbReference>
<dbReference type="SMART" id="SM00471">
    <property type="entry name" value="HDc"/>
    <property type="match status" value="1"/>
</dbReference>
<evidence type="ECO:0000313" key="8">
    <source>
        <dbReference type="EMBL" id="MPV86337.1"/>
    </source>
</evidence>
<dbReference type="Gene3D" id="3.30.460.10">
    <property type="entry name" value="Beta Polymerase, domain 2"/>
    <property type="match status" value="1"/>
</dbReference>
<evidence type="ECO:0000256" key="2">
    <source>
        <dbReference type="ARBA" id="ARBA00024329"/>
    </source>
</evidence>
<comment type="similarity">
    <text evidence="5">Belongs to the relA/spoT family.</text>
</comment>
<dbReference type="InterPro" id="IPR002912">
    <property type="entry name" value="ACT_dom"/>
</dbReference>
<accession>A0A6N7EYV2</accession>
<dbReference type="EC" id="3.1.7.2" evidence="3"/>
<feature type="domain" description="TGS" evidence="7">
    <location>
        <begin position="411"/>
        <end position="474"/>
    </location>
</feature>
<protein>
    <recommendedName>
        <fullName evidence="3">guanosine-3',5'-bis(diphosphate) 3'-diphosphatase</fullName>
        <ecNumber evidence="3">3.1.7.2</ecNumber>
    </recommendedName>
</protein>
<evidence type="ECO:0000256" key="1">
    <source>
        <dbReference type="ARBA" id="ARBA00022801"/>
    </source>
</evidence>
<comment type="catalytic activity">
    <reaction evidence="4">
        <text>guanosine 3',5'-bis(diphosphate) + H2O = GDP + diphosphate + H(+)</text>
        <dbReference type="Rhea" id="RHEA:14253"/>
        <dbReference type="ChEBI" id="CHEBI:15377"/>
        <dbReference type="ChEBI" id="CHEBI:15378"/>
        <dbReference type="ChEBI" id="CHEBI:33019"/>
        <dbReference type="ChEBI" id="CHEBI:58189"/>
        <dbReference type="ChEBI" id="CHEBI:77828"/>
        <dbReference type="EC" id="3.1.7.2"/>
    </reaction>
</comment>
<dbReference type="PANTHER" id="PTHR21262">
    <property type="entry name" value="GUANOSINE-3',5'-BIS DIPHOSPHATE 3'-PYROPHOSPHOHYDROLASE"/>
    <property type="match status" value="1"/>
</dbReference>
<dbReference type="NCBIfam" id="TIGR00691">
    <property type="entry name" value="spoT_relA"/>
    <property type="match status" value="1"/>
</dbReference>
<evidence type="ECO:0000256" key="5">
    <source>
        <dbReference type="RuleBase" id="RU003847"/>
    </source>
</evidence>
<dbReference type="Gene3D" id="1.10.3210.10">
    <property type="entry name" value="Hypothetical protein af1432"/>
    <property type="match status" value="1"/>
</dbReference>
<dbReference type="CDD" id="cd01668">
    <property type="entry name" value="TGS_RSH"/>
    <property type="match status" value="1"/>
</dbReference>
<dbReference type="UniPathway" id="UPA00908">
    <property type="reaction ID" value="UER00886"/>
</dbReference>
<proteinExistence type="inferred from homology"/>
<dbReference type="GO" id="GO:0042594">
    <property type="term" value="P:response to starvation"/>
    <property type="evidence" value="ECO:0007669"/>
    <property type="project" value="TreeGrafter"/>
</dbReference>
<dbReference type="Pfam" id="PF13328">
    <property type="entry name" value="HD_4"/>
    <property type="match status" value="1"/>
</dbReference>
<dbReference type="InterPro" id="IPR003607">
    <property type="entry name" value="HD/PDEase_dom"/>
</dbReference>
<evidence type="ECO:0000313" key="9">
    <source>
        <dbReference type="Proteomes" id="UP000471298"/>
    </source>
</evidence>
<dbReference type="InterPro" id="IPR045865">
    <property type="entry name" value="ACT-like_dom_sf"/>
</dbReference>